<keyword evidence="6" id="KW-0482">Metalloprotease</keyword>
<keyword evidence="5" id="KW-0862">Zinc</keyword>
<keyword evidence="4" id="KW-0378">Hydrolase</keyword>
<dbReference type="PANTHER" id="PTHR30471">
    <property type="entry name" value="DNA REPAIR PROTEIN RADC"/>
    <property type="match status" value="1"/>
</dbReference>
<dbReference type="Proteomes" id="UP000741863">
    <property type="component" value="Unassembled WGS sequence"/>
</dbReference>
<evidence type="ECO:0000256" key="1">
    <source>
        <dbReference type="ARBA" id="ARBA00010243"/>
    </source>
</evidence>
<evidence type="ECO:0000256" key="3">
    <source>
        <dbReference type="ARBA" id="ARBA00022723"/>
    </source>
</evidence>
<dbReference type="Gene3D" id="3.40.140.10">
    <property type="entry name" value="Cytidine Deaminase, domain 2"/>
    <property type="match status" value="1"/>
</dbReference>
<dbReference type="PROSITE" id="PS50249">
    <property type="entry name" value="MPN"/>
    <property type="match status" value="1"/>
</dbReference>
<evidence type="ECO:0000256" key="5">
    <source>
        <dbReference type="ARBA" id="ARBA00022833"/>
    </source>
</evidence>
<keyword evidence="9" id="KW-1185">Reference proteome</keyword>
<evidence type="ECO:0000313" key="8">
    <source>
        <dbReference type="EMBL" id="MBM7634219.1"/>
    </source>
</evidence>
<evidence type="ECO:0000313" key="9">
    <source>
        <dbReference type="Proteomes" id="UP000741863"/>
    </source>
</evidence>
<keyword evidence="3" id="KW-0479">Metal-binding</keyword>
<feature type="domain" description="MPN" evidence="7">
    <location>
        <begin position="23"/>
        <end position="146"/>
    </location>
</feature>
<dbReference type="InterPro" id="IPR037518">
    <property type="entry name" value="MPN"/>
</dbReference>
<evidence type="ECO:0000259" key="7">
    <source>
        <dbReference type="PROSITE" id="PS50249"/>
    </source>
</evidence>
<sequence>MNKVYEILKIKQFVKEVEYNFDILNNPETAAKIATMTIGDSDREELLVLCLNTKNKVVAIHSVSVGIINQSIAHPATIFKTAILNNAASIILAHNHPSYDVTPSEEDIDFTDRVVEAGKLIGIPVLDHIIVNGVGGYYSIKEGLTQSTYIDPKEEVKFNLIVAESF</sequence>
<dbReference type="EMBL" id="JAFBEC010000010">
    <property type="protein sequence ID" value="MBM7634219.1"/>
    <property type="molecule type" value="Genomic_DNA"/>
</dbReference>
<proteinExistence type="inferred from homology"/>
<accession>A0ABS2PFL0</accession>
<dbReference type="PANTHER" id="PTHR30471:SF3">
    <property type="entry name" value="UPF0758 PROTEIN YEES-RELATED"/>
    <property type="match status" value="1"/>
</dbReference>
<name>A0ABS2PFL0_9BACL</name>
<comment type="caution">
    <text evidence="8">The sequence shown here is derived from an EMBL/GenBank/DDBJ whole genome shotgun (WGS) entry which is preliminary data.</text>
</comment>
<dbReference type="InterPro" id="IPR001405">
    <property type="entry name" value="UPF0758"/>
</dbReference>
<dbReference type="Pfam" id="PF04002">
    <property type="entry name" value="RadC"/>
    <property type="match status" value="1"/>
</dbReference>
<reference evidence="8 9" key="1">
    <citation type="submission" date="2021-01" db="EMBL/GenBank/DDBJ databases">
        <title>Genomic Encyclopedia of Type Strains, Phase IV (KMG-IV): sequencing the most valuable type-strain genomes for metagenomic binning, comparative biology and taxonomic classification.</title>
        <authorList>
            <person name="Goeker M."/>
        </authorList>
    </citation>
    <scope>NUCLEOTIDE SEQUENCE [LARGE SCALE GENOMIC DNA]</scope>
    <source>
        <strain evidence="8 9">DSM 25540</strain>
    </source>
</reference>
<gene>
    <name evidence="8" type="ORF">JOD17_003321</name>
</gene>
<dbReference type="RefSeq" id="WP_169967475.1">
    <property type="nucleotide sequence ID" value="NZ_JAFBEC010000010.1"/>
</dbReference>
<protein>
    <submittedName>
        <fullName evidence="8">DNA repair protein RadC</fullName>
    </submittedName>
</protein>
<evidence type="ECO:0000256" key="2">
    <source>
        <dbReference type="ARBA" id="ARBA00022670"/>
    </source>
</evidence>
<dbReference type="CDD" id="cd08071">
    <property type="entry name" value="MPN_DUF2466"/>
    <property type="match status" value="1"/>
</dbReference>
<dbReference type="InterPro" id="IPR025657">
    <property type="entry name" value="RadC_JAB"/>
</dbReference>
<organism evidence="8 9">
    <name type="scientific">Geomicrobium sediminis</name>
    <dbReference type="NCBI Taxonomy" id="1347788"/>
    <lineage>
        <taxon>Bacteria</taxon>
        <taxon>Bacillati</taxon>
        <taxon>Bacillota</taxon>
        <taxon>Bacilli</taxon>
        <taxon>Bacillales</taxon>
        <taxon>Geomicrobium</taxon>
    </lineage>
</organism>
<keyword evidence="2" id="KW-0645">Protease</keyword>
<evidence type="ECO:0000256" key="4">
    <source>
        <dbReference type="ARBA" id="ARBA00022801"/>
    </source>
</evidence>
<evidence type="ECO:0000256" key="6">
    <source>
        <dbReference type="ARBA" id="ARBA00023049"/>
    </source>
</evidence>
<comment type="similarity">
    <text evidence="1">Belongs to the UPF0758 family.</text>
</comment>